<feature type="domain" description="HTH tetR-type" evidence="6">
    <location>
        <begin position="21"/>
        <end position="81"/>
    </location>
</feature>
<dbReference type="SUPFAM" id="SSF46689">
    <property type="entry name" value="Homeodomain-like"/>
    <property type="match status" value="1"/>
</dbReference>
<proteinExistence type="predicted"/>
<dbReference type="InterPro" id="IPR004111">
    <property type="entry name" value="Repressor_TetR_C"/>
</dbReference>
<dbReference type="eggNOG" id="COG1309">
    <property type="taxonomic scope" value="Bacteria"/>
</dbReference>
<keyword evidence="2 4" id="KW-0238">DNA-binding</keyword>
<dbReference type="PANTHER" id="PTHR30055:SF151">
    <property type="entry name" value="TRANSCRIPTIONAL REGULATORY PROTEIN"/>
    <property type="match status" value="1"/>
</dbReference>
<keyword evidence="8" id="KW-1185">Reference proteome</keyword>
<dbReference type="Pfam" id="PF02909">
    <property type="entry name" value="TetR_C_1"/>
    <property type="match status" value="1"/>
</dbReference>
<dbReference type="PANTHER" id="PTHR30055">
    <property type="entry name" value="HTH-TYPE TRANSCRIPTIONAL REGULATOR RUTR"/>
    <property type="match status" value="1"/>
</dbReference>
<dbReference type="GO" id="GO:0003700">
    <property type="term" value="F:DNA-binding transcription factor activity"/>
    <property type="evidence" value="ECO:0007669"/>
    <property type="project" value="TreeGrafter"/>
</dbReference>
<dbReference type="PATRIC" id="fig|1348663.4.peg.284"/>
<evidence type="ECO:0000256" key="1">
    <source>
        <dbReference type="ARBA" id="ARBA00023015"/>
    </source>
</evidence>
<sequence>MPAQMPAIPWHKPRKADPRQPLSRSLIVETAIRVLDAEGLSGVTMRRVAQELGTGPASLYAHVSNKEELFELMLERVVAEIRLPLRPEPERWKEQITEICFEAQRVLTAHRDVSLVSLGSIPIGESQLRITEFLLDLLLQVGLPPQVAAWALDGLGQLIDTDAYEASVYTERMARGTDLGAYFDQLRGYLHDLPTDRFPTLQGMADTMMTGDGDQRYAFKIEVFLRGLESFLPAEARTGASAGAGTGAGAGTWAPADRAGLVSDGPGWHGAAGGSGRAGGSERADDSGPAGG</sequence>
<feature type="region of interest" description="Disordered" evidence="5">
    <location>
        <begin position="255"/>
        <end position="292"/>
    </location>
</feature>
<dbReference type="InterPro" id="IPR009057">
    <property type="entry name" value="Homeodomain-like_sf"/>
</dbReference>
<feature type="compositionally biased region" description="Gly residues" evidence="5">
    <location>
        <begin position="267"/>
        <end position="279"/>
    </location>
</feature>
<comment type="caution">
    <text evidence="7">The sequence shown here is derived from an EMBL/GenBank/DDBJ whole genome shotgun (WGS) entry which is preliminary data.</text>
</comment>
<reference evidence="7 8" key="1">
    <citation type="submission" date="2014-05" db="EMBL/GenBank/DDBJ databases">
        <title>Draft Genome Sequence of Kitasatospora cheerisanensis KCTC 2395.</title>
        <authorList>
            <person name="Nam D.H."/>
        </authorList>
    </citation>
    <scope>NUCLEOTIDE SEQUENCE [LARGE SCALE GENOMIC DNA]</scope>
    <source>
        <strain evidence="7 8">KCTC 2395</strain>
    </source>
</reference>
<dbReference type="PRINTS" id="PR00455">
    <property type="entry name" value="HTHTETR"/>
</dbReference>
<dbReference type="RefSeq" id="WP_084223093.1">
    <property type="nucleotide sequence ID" value="NZ_KK853997.1"/>
</dbReference>
<dbReference type="OrthoDB" id="329481at2"/>
<organism evidence="7 8">
    <name type="scientific">Kitasatospora cheerisanensis KCTC 2395</name>
    <dbReference type="NCBI Taxonomy" id="1348663"/>
    <lineage>
        <taxon>Bacteria</taxon>
        <taxon>Bacillati</taxon>
        <taxon>Actinomycetota</taxon>
        <taxon>Actinomycetes</taxon>
        <taxon>Kitasatosporales</taxon>
        <taxon>Streptomycetaceae</taxon>
        <taxon>Kitasatospora</taxon>
    </lineage>
</organism>
<evidence type="ECO:0000256" key="3">
    <source>
        <dbReference type="ARBA" id="ARBA00023163"/>
    </source>
</evidence>
<evidence type="ECO:0000313" key="7">
    <source>
        <dbReference type="EMBL" id="KDN87892.1"/>
    </source>
</evidence>
<evidence type="ECO:0000313" key="8">
    <source>
        <dbReference type="Proteomes" id="UP000027178"/>
    </source>
</evidence>
<dbReference type="PROSITE" id="PS50977">
    <property type="entry name" value="HTH_TETR_2"/>
    <property type="match status" value="1"/>
</dbReference>
<keyword evidence="1" id="KW-0805">Transcription regulation</keyword>
<evidence type="ECO:0000256" key="2">
    <source>
        <dbReference type="ARBA" id="ARBA00023125"/>
    </source>
</evidence>
<dbReference type="GO" id="GO:0000976">
    <property type="term" value="F:transcription cis-regulatory region binding"/>
    <property type="evidence" value="ECO:0007669"/>
    <property type="project" value="TreeGrafter"/>
</dbReference>
<dbReference type="Pfam" id="PF00440">
    <property type="entry name" value="TetR_N"/>
    <property type="match status" value="1"/>
</dbReference>
<protein>
    <submittedName>
        <fullName evidence="7">Putative TetR family transcriptional regulator</fullName>
    </submittedName>
</protein>
<evidence type="ECO:0000256" key="5">
    <source>
        <dbReference type="SAM" id="MobiDB-lite"/>
    </source>
</evidence>
<keyword evidence="3" id="KW-0804">Transcription</keyword>
<dbReference type="InterPro" id="IPR036271">
    <property type="entry name" value="Tet_transcr_reg_TetR-rel_C_sf"/>
</dbReference>
<gene>
    <name evidence="7" type="ORF">KCH_03050</name>
</gene>
<name>A0A066Z304_9ACTN</name>
<accession>A0A066Z304</accession>
<dbReference type="SUPFAM" id="SSF48498">
    <property type="entry name" value="Tetracyclin repressor-like, C-terminal domain"/>
    <property type="match status" value="1"/>
</dbReference>
<feature type="DNA-binding region" description="H-T-H motif" evidence="4">
    <location>
        <begin position="44"/>
        <end position="63"/>
    </location>
</feature>
<dbReference type="HOGENOM" id="CLU_069543_5_0_11"/>
<dbReference type="EMBL" id="JNBY01000014">
    <property type="protein sequence ID" value="KDN87892.1"/>
    <property type="molecule type" value="Genomic_DNA"/>
</dbReference>
<evidence type="ECO:0000256" key="4">
    <source>
        <dbReference type="PROSITE-ProRule" id="PRU00335"/>
    </source>
</evidence>
<dbReference type="Gene3D" id="1.10.357.10">
    <property type="entry name" value="Tetracycline Repressor, domain 2"/>
    <property type="match status" value="1"/>
</dbReference>
<dbReference type="Proteomes" id="UP000027178">
    <property type="component" value="Unassembled WGS sequence"/>
</dbReference>
<evidence type="ECO:0000259" key="6">
    <source>
        <dbReference type="PROSITE" id="PS50977"/>
    </source>
</evidence>
<dbReference type="GO" id="GO:0045892">
    <property type="term" value="P:negative regulation of DNA-templated transcription"/>
    <property type="evidence" value="ECO:0007669"/>
    <property type="project" value="InterPro"/>
</dbReference>
<dbReference type="AlphaFoldDB" id="A0A066Z304"/>
<dbReference type="InterPro" id="IPR001647">
    <property type="entry name" value="HTH_TetR"/>
</dbReference>
<dbReference type="InterPro" id="IPR050109">
    <property type="entry name" value="HTH-type_TetR-like_transc_reg"/>
</dbReference>